<dbReference type="PANTHER" id="PTHR11773">
    <property type="entry name" value="GLYCINE DEHYDROGENASE, DECARBOXYLATING"/>
    <property type="match status" value="1"/>
</dbReference>
<evidence type="ECO:0000259" key="5">
    <source>
        <dbReference type="Pfam" id="PF21478"/>
    </source>
</evidence>
<comment type="catalytic activity">
    <reaction evidence="4">
        <text>N(6)-[(R)-lipoyl]-L-lysyl-[glycine-cleavage complex H protein] + glycine + H(+) = N(6)-[(R)-S(8)-aminomethyldihydrolipoyl]-L-lysyl-[glycine-cleavage complex H protein] + CO2</text>
        <dbReference type="Rhea" id="RHEA:24304"/>
        <dbReference type="Rhea" id="RHEA-COMP:10494"/>
        <dbReference type="Rhea" id="RHEA-COMP:10495"/>
        <dbReference type="ChEBI" id="CHEBI:15378"/>
        <dbReference type="ChEBI" id="CHEBI:16526"/>
        <dbReference type="ChEBI" id="CHEBI:57305"/>
        <dbReference type="ChEBI" id="CHEBI:83099"/>
        <dbReference type="ChEBI" id="CHEBI:83143"/>
        <dbReference type="EC" id="1.4.4.2"/>
    </reaction>
</comment>
<evidence type="ECO:0000256" key="3">
    <source>
        <dbReference type="ARBA" id="ARBA00023002"/>
    </source>
</evidence>
<dbReference type="EMBL" id="BARS01039585">
    <property type="protein sequence ID" value="GAG20628.1"/>
    <property type="molecule type" value="Genomic_DNA"/>
</dbReference>
<dbReference type="AlphaFoldDB" id="X0W7P3"/>
<evidence type="ECO:0000256" key="2">
    <source>
        <dbReference type="ARBA" id="ARBA00022898"/>
    </source>
</evidence>
<dbReference type="GO" id="GO:0005960">
    <property type="term" value="C:glycine cleavage complex"/>
    <property type="evidence" value="ECO:0007669"/>
    <property type="project" value="TreeGrafter"/>
</dbReference>
<reference evidence="6" key="1">
    <citation type="journal article" date="2014" name="Front. Microbiol.">
        <title>High frequency of phylogenetically diverse reductive dehalogenase-homologous genes in deep subseafloor sedimentary metagenomes.</title>
        <authorList>
            <person name="Kawai M."/>
            <person name="Futagami T."/>
            <person name="Toyoda A."/>
            <person name="Takaki Y."/>
            <person name="Nishi S."/>
            <person name="Hori S."/>
            <person name="Arai W."/>
            <person name="Tsubouchi T."/>
            <person name="Morono Y."/>
            <person name="Uchiyama I."/>
            <person name="Ito T."/>
            <person name="Fujiyama A."/>
            <person name="Inagaki F."/>
            <person name="Takami H."/>
        </authorList>
    </citation>
    <scope>NUCLEOTIDE SEQUENCE</scope>
    <source>
        <strain evidence="6">Expedition CK06-06</strain>
    </source>
</reference>
<dbReference type="GO" id="GO:0005829">
    <property type="term" value="C:cytosol"/>
    <property type="evidence" value="ECO:0007669"/>
    <property type="project" value="TreeGrafter"/>
</dbReference>
<dbReference type="InterPro" id="IPR015421">
    <property type="entry name" value="PyrdxlP-dep_Trfase_major"/>
</dbReference>
<dbReference type="EC" id="1.4.4.2" evidence="1"/>
<evidence type="ECO:0000256" key="1">
    <source>
        <dbReference type="ARBA" id="ARBA00012134"/>
    </source>
</evidence>
<feature type="non-terminal residue" evidence="6">
    <location>
        <position position="1"/>
    </location>
</feature>
<dbReference type="SUPFAM" id="SSF53383">
    <property type="entry name" value="PLP-dependent transferases"/>
    <property type="match status" value="1"/>
</dbReference>
<dbReference type="Gene3D" id="3.90.1150.10">
    <property type="entry name" value="Aspartate Aminotransferase, domain 1"/>
    <property type="match status" value="1"/>
</dbReference>
<dbReference type="PANTHER" id="PTHR11773:SF1">
    <property type="entry name" value="GLYCINE DEHYDROGENASE (DECARBOXYLATING), MITOCHONDRIAL"/>
    <property type="match status" value="1"/>
</dbReference>
<dbReference type="InterPro" id="IPR020581">
    <property type="entry name" value="GDC_P"/>
</dbReference>
<evidence type="ECO:0000256" key="4">
    <source>
        <dbReference type="ARBA" id="ARBA00049026"/>
    </source>
</evidence>
<dbReference type="GO" id="GO:0019464">
    <property type="term" value="P:glycine decarboxylation via glycine cleavage system"/>
    <property type="evidence" value="ECO:0007669"/>
    <property type="project" value="TreeGrafter"/>
</dbReference>
<dbReference type="InterPro" id="IPR015424">
    <property type="entry name" value="PyrdxlP-dep_Trfase"/>
</dbReference>
<gene>
    <name evidence="6" type="ORF">S01H1_60443</name>
</gene>
<feature type="non-terminal residue" evidence="6">
    <location>
        <position position="255"/>
    </location>
</feature>
<dbReference type="Pfam" id="PF21478">
    <property type="entry name" value="GcvP2_C"/>
    <property type="match status" value="1"/>
</dbReference>
<dbReference type="GO" id="GO:0004375">
    <property type="term" value="F:glycine dehydrogenase (decarboxylating) activity"/>
    <property type="evidence" value="ECO:0007669"/>
    <property type="project" value="UniProtKB-EC"/>
</dbReference>
<keyword evidence="2" id="KW-0663">Pyridoxal phosphate</keyword>
<comment type="caution">
    <text evidence="6">The sequence shown here is derived from an EMBL/GenBank/DDBJ whole genome shotgun (WGS) entry which is preliminary data.</text>
</comment>
<organism evidence="6">
    <name type="scientific">marine sediment metagenome</name>
    <dbReference type="NCBI Taxonomy" id="412755"/>
    <lineage>
        <taxon>unclassified sequences</taxon>
        <taxon>metagenomes</taxon>
        <taxon>ecological metagenomes</taxon>
    </lineage>
</organism>
<name>X0W7P3_9ZZZZ</name>
<dbReference type="Gene3D" id="3.40.640.10">
    <property type="entry name" value="Type I PLP-dependent aspartate aminotransferase-like (Major domain)"/>
    <property type="match status" value="1"/>
</dbReference>
<feature type="domain" description="Glycine dehydrogenase C-terminal" evidence="5">
    <location>
        <begin position="166"/>
        <end position="253"/>
    </location>
</feature>
<protein>
    <recommendedName>
        <fullName evidence="1">glycine dehydrogenase (aminomethyl-transferring)</fullName>
        <ecNumber evidence="1">1.4.4.2</ecNumber>
    </recommendedName>
</protein>
<keyword evidence="3" id="KW-0560">Oxidoreductase</keyword>
<dbReference type="InterPro" id="IPR015422">
    <property type="entry name" value="PyrdxlP-dep_Trfase_small"/>
</dbReference>
<dbReference type="GO" id="GO:0030170">
    <property type="term" value="F:pyridoxal phosphate binding"/>
    <property type="evidence" value="ECO:0007669"/>
    <property type="project" value="TreeGrafter"/>
</dbReference>
<dbReference type="InterPro" id="IPR049316">
    <property type="entry name" value="GDC-P_C"/>
</dbReference>
<dbReference type="GO" id="GO:0016594">
    <property type="term" value="F:glycine binding"/>
    <property type="evidence" value="ECO:0007669"/>
    <property type="project" value="TreeGrafter"/>
</dbReference>
<accession>X0W7P3</accession>
<proteinExistence type="predicted"/>
<sequence length="255" mass="27313">TVEIPSNEDGGVDIEALKSVVGPQTAGLMLTNPNTLGIFDENIAEIAEIVHEAGGLMYYDGANLNAIMGKCRPGDMGFDIVHVNLHKTFATPHGGGGPGSGPVGVKAFLADYLPVPTVEEADGVYSLSWEKPKTVGKIHGYHGNVNVMLKAYAYMLTLGGEGLKEASELAVLNSNYIAQKLKDVRGYSLPFGEGKWRMHEAVLSASEMNEETGVRALNVSKKLLDYGLHAPTTYFPLIVPEALMIEPTETEPLEA</sequence>
<evidence type="ECO:0000313" key="6">
    <source>
        <dbReference type="EMBL" id="GAG20628.1"/>
    </source>
</evidence>